<gene>
    <name evidence="1" type="ORF">MSG28_009868</name>
</gene>
<comment type="caution">
    <text evidence="1">The sequence shown here is derived from an EMBL/GenBank/DDBJ whole genome shotgun (WGS) entry which is preliminary data.</text>
</comment>
<reference evidence="1 2" key="1">
    <citation type="journal article" date="2022" name="Genome Biol. Evol.">
        <title>The Spruce Budworm Genome: Reconstructing the Evolutionary History of Antifreeze Proteins.</title>
        <authorList>
            <person name="Beliveau C."/>
            <person name="Gagne P."/>
            <person name="Picq S."/>
            <person name="Vernygora O."/>
            <person name="Keeling C.I."/>
            <person name="Pinkney K."/>
            <person name="Doucet D."/>
            <person name="Wen F."/>
            <person name="Johnston J.S."/>
            <person name="Maaroufi H."/>
            <person name="Boyle B."/>
            <person name="Laroche J."/>
            <person name="Dewar K."/>
            <person name="Juretic N."/>
            <person name="Blackburn G."/>
            <person name="Nisole A."/>
            <person name="Brunet B."/>
            <person name="Brandao M."/>
            <person name="Lumley L."/>
            <person name="Duan J."/>
            <person name="Quan G."/>
            <person name="Lucarotti C.J."/>
            <person name="Roe A.D."/>
            <person name="Sperling F.A.H."/>
            <person name="Levesque R.C."/>
            <person name="Cusson M."/>
        </authorList>
    </citation>
    <scope>NUCLEOTIDE SEQUENCE [LARGE SCALE GENOMIC DNA]</scope>
    <source>
        <strain evidence="1">Glfc:IPQL:Cfum</strain>
    </source>
</reference>
<evidence type="ECO:0000313" key="2">
    <source>
        <dbReference type="Proteomes" id="UP001064048"/>
    </source>
</evidence>
<feature type="non-terminal residue" evidence="1">
    <location>
        <position position="397"/>
    </location>
</feature>
<organism evidence="1 2">
    <name type="scientific">Choristoneura fumiferana</name>
    <name type="common">Spruce budworm moth</name>
    <name type="synonym">Archips fumiferana</name>
    <dbReference type="NCBI Taxonomy" id="7141"/>
    <lineage>
        <taxon>Eukaryota</taxon>
        <taxon>Metazoa</taxon>
        <taxon>Ecdysozoa</taxon>
        <taxon>Arthropoda</taxon>
        <taxon>Hexapoda</taxon>
        <taxon>Insecta</taxon>
        <taxon>Pterygota</taxon>
        <taxon>Neoptera</taxon>
        <taxon>Endopterygota</taxon>
        <taxon>Lepidoptera</taxon>
        <taxon>Glossata</taxon>
        <taxon>Ditrysia</taxon>
        <taxon>Tortricoidea</taxon>
        <taxon>Tortricidae</taxon>
        <taxon>Tortricinae</taxon>
        <taxon>Choristoneura</taxon>
    </lineage>
</organism>
<proteinExistence type="predicted"/>
<evidence type="ECO:0000313" key="1">
    <source>
        <dbReference type="EMBL" id="KAI8421961.1"/>
    </source>
</evidence>
<name>A0ACC0JCX6_CHOFU</name>
<accession>A0ACC0JCX6</accession>
<protein>
    <submittedName>
        <fullName evidence="1">Uncharacterized protein</fullName>
    </submittedName>
</protein>
<keyword evidence="2" id="KW-1185">Reference proteome</keyword>
<dbReference type="EMBL" id="CM046116">
    <property type="protein sequence ID" value="KAI8421961.1"/>
    <property type="molecule type" value="Genomic_DNA"/>
</dbReference>
<sequence length="397" mass="45169">MAADSLLKTGKHSKYISYRKILYHRFFVGLLLFIVLTLAVIVLFNGLSGGAPRIEVYEPVNLDRSGPVEVLKDSATAGVRNANCTYWECFNVYRCGRGGHNKITVYIYPRTDYHTPEGPISKFSREFYVILDTIRHSKYYTANPQDACLLVPSIDTLNQPPNYETVLDLNTGNAIIAGGGFDSWSFRYGFDISIPVYSPIAAKIDSSQPEEKKYLILSTQQNIQNDYLQTLQNIASSSNDLILLGRCKTQSGNIDHSKRCEYKTGRIFNYPDVLKDAMFCLVVRSARLTQAVLMDVLASQCVPIIVADSVVMPFNSHVDWNKIGLFVPEENLKNVIKIVHSVSKERRGELYWQLRWVYENYFASIQKITLTTLEIINEKVFPLAARSYEDWNMPEHL</sequence>
<dbReference type="Proteomes" id="UP001064048">
    <property type="component" value="Chromosome 16"/>
</dbReference>